<gene>
    <name evidence="12" type="primary">recF</name>
    <name evidence="15" type="ORF">EDD61_10448</name>
</gene>
<keyword evidence="8 12" id="KW-0067">ATP-binding</keyword>
<evidence type="ECO:0000256" key="2">
    <source>
        <dbReference type="ARBA" id="ARBA00008016"/>
    </source>
</evidence>
<evidence type="ECO:0000259" key="14">
    <source>
        <dbReference type="Pfam" id="PF02463"/>
    </source>
</evidence>
<comment type="function">
    <text evidence="12 13">The RecF protein is involved in DNA metabolism; it is required for DNA replication and normal SOS inducibility. RecF binds preferentially to single-stranded, linear DNA. It also seems to bind ATP.</text>
</comment>
<keyword evidence="11 12" id="KW-0742">SOS response</keyword>
<name>A0A4R3TL83_9FIRM</name>
<organism evidence="15 16">
    <name type="scientific">Longicatena caecimuris</name>
    <dbReference type="NCBI Taxonomy" id="1796635"/>
    <lineage>
        <taxon>Bacteria</taxon>
        <taxon>Bacillati</taxon>
        <taxon>Bacillota</taxon>
        <taxon>Erysipelotrichia</taxon>
        <taxon>Erysipelotrichales</taxon>
        <taxon>Erysipelotrichaceae</taxon>
        <taxon>Longicatena</taxon>
    </lineage>
</organism>
<dbReference type="Gene3D" id="3.40.50.300">
    <property type="entry name" value="P-loop containing nucleotide triphosphate hydrolases"/>
    <property type="match status" value="1"/>
</dbReference>
<dbReference type="SUPFAM" id="SSF52540">
    <property type="entry name" value="P-loop containing nucleoside triphosphate hydrolases"/>
    <property type="match status" value="1"/>
</dbReference>
<feature type="domain" description="RecF/RecN/SMC N-terminal" evidence="14">
    <location>
        <begin position="3"/>
        <end position="355"/>
    </location>
</feature>
<evidence type="ECO:0000256" key="13">
    <source>
        <dbReference type="RuleBase" id="RU000578"/>
    </source>
</evidence>
<evidence type="ECO:0000313" key="16">
    <source>
        <dbReference type="Proteomes" id="UP000295773"/>
    </source>
</evidence>
<dbReference type="Pfam" id="PF02463">
    <property type="entry name" value="SMC_N"/>
    <property type="match status" value="1"/>
</dbReference>
<feature type="binding site" evidence="12">
    <location>
        <begin position="30"/>
        <end position="37"/>
    </location>
    <ligand>
        <name>ATP</name>
        <dbReference type="ChEBI" id="CHEBI:30616"/>
    </ligand>
</feature>
<keyword evidence="5 12" id="KW-0235">DNA replication</keyword>
<dbReference type="Gene3D" id="1.20.1050.90">
    <property type="entry name" value="RecF/RecN/SMC, N-terminal domain"/>
    <property type="match status" value="1"/>
</dbReference>
<dbReference type="GO" id="GO:0005737">
    <property type="term" value="C:cytoplasm"/>
    <property type="evidence" value="ECO:0007669"/>
    <property type="project" value="UniProtKB-SubCell"/>
</dbReference>
<protein>
    <recommendedName>
        <fullName evidence="3 12">DNA replication and repair protein RecF</fullName>
    </recommendedName>
</protein>
<dbReference type="GO" id="GO:0000731">
    <property type="term" value="P:DNA synthesis involved in DNA repair"/>
    <property type="evidence" value="ECO:0007669"/>
    <property type="project" value="TreeGrafter"/>
</dbReference>
<evidence type="ECO:0000256" key="9">
    <source>
        <dbReference type="ARBA" id="ARBA00023125"/>
    </source>
</evidence>
<evidence type="ECO:0000256" key="4">
    <source>
        <dbReference type="ARBA" id="ARBA00022490"/>
    </source>
</evidence>
<keyword evidence="6 12" id="KW-0547">Nucleotide-binding</keyword>
<dbReference type="InterPro" id="IPR027417">
    <property type="entry name" value="P-loop_NTPase"/>
</dbReference>
<dbReference type="GO" id="GO:0006260">
    <property type="term" value="P:DNA replication"/>
    <property type="evidence" value="ECO:0007669"/>
    <property type="project" value="UniProtKB-UniRule"/>
</dbReference>
<dbReference type="GO" id="GO:0003697">
    <property type="term" value="F:single-stranded DNA binding"/>
    <property type="evidence" value="ECO:0007669"/>
    <property type="project" value="UniProtKB-UniRule"/>
</dbReference>
<evidence type="ECO:0000256" key="5">
    <source>
        <dbReference type="ARBA" id="ARBA00022705"/>
    </source>
</evidence>
<dbReference type="InterPro" id="IPR042174">
    <property type="entry name" value="RecF_2"/>
</dbReference>
<dbReference type="RefSeq" id="WP_008690232.1">
    <property type="nucleotide sequence ID" value="NZ_AP024510.1"/>
</dbReference>
<evidence type="ECO:0000256" key="10">
    <source>
        <dbReference type="ARBA" id="ARBA00023204"/>
    </source>
</evidence>
<dbReference type="PROSITE" id="PS00618">
    <property type="entry name" value="RECF_2"/>
    <property type="match status" value="1"/>
</dbReference>
<keyword evidence="7 12" id="KW-0227">DNA damage</keyword>
<keyword evidence="9 12" id="KW-0238">DNA-binding</keyword>
<accession>A0A4R3TL83</accession>
<comment type="subcellular location">
    <subcellularLocation>
        <location evidence="1 12 13">Cytoplasm</location>
    </subcellularLocation>
</comment>
<dbReference type="PANTHER" id="PTHR32182">
    <property type="entry name" value="DNA REPLICATION AND REPAIR PROTEIN RECF"/>
    <property type="match status" value="1"/>
</dbReference>
<dbReference type="InterPro" id="IPR001238">
    <property type="entry name" value="DNA-binding_RecF"/>
</dbReference>
<comment type="similarity">
    <text evidence="2 12 13">Belongs to the RecF family.</text>
</comment>
<comment type="caution">
    <text evidence="15">The sequence shown here is derived from an EMBL/GenBank/DDBJ whole genome shotgun (WGS) entry which is preliminary data.</text>
</comment>
<evidence type="ECO:0000256" key="12">
    <source>
        <dbReference type="HAMAP-Rule" id="MF_00365"/>
    </source>
</evidence>
<evidence type="ECO:0000256" key="1">
    <source>
        <dbReference type="ARBA" id="ARBA00004496"/>
    </source>
</evidence>
<evidence type="ECO:0000256" key="6">
    <source>
        <dbReference type="ARBA" id="ARBA00022741"/>
    </source>
</evidence>
<dbReference type="Proteomes" id="UP000295773">
    <property type="component" value="Unassembled WGS sequence"/>
</dbReference>
<reference evidence="15 16" key="1">
    <citation type="submission" date="2019-03" db="EMBL/GenBank/DDBJ databases">
        <title>Genomic Encyclopedia of Type Strains, Phase IV (KMG-IV): sequencing the most valuable type-strain genomes for metagenomic binning, comparative biology and taxonomic classification.</title>
        <authorList>
            <person name="Goeker M."/>
        </authorList>
    </citation>
    <scope>NUCLEOTIDE SEQUENCE [LARGE SCALE GENOMIC DNA]</scope>
    <source>
        <strain evidence="15 16">DSM 29481</strain>
    </source>
</reference>
<dbReference type="PANTHER" id="PTHR32182:SF0">
    <property type="entry name" value="DNA REPLICATION AND REPAIR PROTEIN RECF"/>
    <property type="match status" value="1"/>
</dbReference>
<evidence type="ECO:0000256" key="3">
    <source>
        <dbReference type="ARBA" id="ARBA00020170"/>
    </source>
</evidence>
<dbReference type="HAMAP" id="MF_00365">
    <property type="entry name" value="RecF"/>
    <property type="match status" value="1"/>
</dbReference>
<dbReference type="GO" id="GO:0009432">
    <property type="term" value="P:SOS response"/>
    <property type="evidence" value="ECO:0007669"/>
    <property type="project" value="UniProtKB-UniRule"/>
</dbReference>
<dbReference type="GO" id="GO:0006302">
    <property type="term" value="P:double-strand break repair"/>
    <property type="evidence" value="ECO:0007669"/>
    <property type="project" value="TreeGrafter"/>
</dbReference>
<sequence>MRVSEIRLHDFRNYEDLQAVFSDGIHVLAGKNAQGKTNLLEALLYLSTTRSHRTNTDKDLIREKSEAFFIRAKIEKEHKKEDIQITVNEKGKNLFIYQNPVNRVSDFIGEFNAVMFCPDDMSLFNASPRVRRRFVDMELSKISKKYVSTLYVALKLLKERNAYLKQEHVDKAYLEVLTSQLIEEEVVIIQQRHYFLKELLEKCQKFYKELSQDDTLLNISYDSCIPFDEDKNVMKEALQKKYAKHLARDIYLKQTIIGIHKEDFTFMINDKDLATYASQGQKRSVLLALKIGMVYMIRDIIQEFPVLLLDDVFSELDVYRREKLLTSLPAEVQIFISTTDTTEAEKIRKLRKVTLWKVANGTLQRC</sequence>
<dbReference type="NCBIfam" id="TIGR00611">
    <property type="entry name" value="recf"/>
    <property type="match status" value="1"/>
</dbReference>
<dbReference type="InterPro" id="IPR003395">
    <property type="entry name" value="RecF/RecN/SMC_N"/>
</dbReference>
<evidence type="ECO:0000256" key="7">
    <source>
        <dbReference type="ARBA" id="ARBA00022763"/>
    </source>
</evidence>
<evidence type="ECO:0000256" key="8">
    <source>
        <dbReference type="ARBA" id="ARBA00022840"/>
    </source>
</evidence>
<evidence type="ECO:0000313" key="15">
    <source>
        <dbReference type="EMBL" id="TCU62410.1"/>
    </source>
</evidence>
<proteinExistence type="inferred from homology"/>
<dbReference type="AlphaFoldDB" id="A0A4R3TL83"/>
<keyword evidence="10 12" id="KW-0234">DNA repair</keyword>
<dbReference type="GO" id="GO:0005524">
    <property type="term" value="F:ATP binding"/>
    <property type="evidence" value="ECO:0007669"/>
    <property type="project" value="UniProtKB-UniRule"/>
</dbReference>
<dbReference type="GeneID" id="73794204"/>
<dbReference type="EMBL" id="SMBP01000004">
    <property type="protein sequence ID" value="TCU62410.1"/>
    <property type="molecule type" value="Genomic_DNA"/>
</dbReference>
<evidence type="ECO:0000256" key="11">
    <source>
        <dbReference type="ARBA" id="ARBA00023236"/>
    </source>
</evidence>
<keyword evidence="4 12" id="KW-0963">Cytoplasm</keyword>
<dbReference type="InterPro" id="IPR018078">
    <property type="entry name" value="DNA-binding_RecF_CS"/>
</dbReference>
<keyword evidence="16" id="KW-1185">Reference proteome</keyword>